<evidence type="ECO:0000259" key="3">
    <source>
        <dbReference type="PROSITE" id="PS51233"/>
    </source>
</evidence>
<sequence>MAAAIGVLLLPVGAYASAPPMVMAHGGLGVIAQTPAGPVYEATGSFDAGTVKNVTIVKSPVPGSTEPETTDAYTLQLNTNEFKTSLCDDKPLCWGWMQFLFANNGTSGEVYIKYWLRSYGAACPSGWLPALIDSCYKKSAAKPTPSVPLITSRMALYKLTGSVNGPQDKVEFTDGWYTYPMSVTRELDIGSQWQQVEFNVFGYADESTAKFNVGAEFDTRTEIIYGGDKKPLCSSTGFTNEANDLSFVGPKPPVSGTRPALIFKQKRLPNGAPGVHVPCAWARAIGDTHEVTFAELAYDFQASGDFVEAQVGSALEVQTRKVSGAPTWPNASVNRSVGTRMGTTQVAVCDGTRLMVDGRPTDLPPGGSVSLPSGVDINRVANVYTVRDKAGNSVAITANTTYADLEISLGIWPTRVRGLLGNPDDSPTLLEGRDGTRYRTPISFADLYAFGNSWRVAATASLLRPCNQVAAGTPTAPFFAGNLPYTLRIQSENTCRQAGVLKPLWLEACTLDVAVLGSRAAAVYVDRQVDAIDGNAPRQPPCSPAGCSGGRGIR</sequence>
<organism evidence="4 5">
    <name type="scientific">Kibdelosporangium banguiense</name>
    <dbReference type="NCBI Taxonomy" id="1365924"/>
    <lineage>
        <taxon>Bacteria</taxon>
        <taxon>Bacillati</taxon>
        <taxon>Actinomycetota</taxon>
        <taxon>Actinomycetes</taxon>
        <taxon>Pseudonocardiales</taxon>
        <taxon>Pseudonocardiaceae</taxon>
        <taxon>Kibdelosporangium</taxon>
    </lineage>
</organism>
<dbReference type="Proteomes" id="UP001519332">
    <property type="component" value="Unassembled WGS sequence"/>
</dbReference>
<reference evidence="4 5" key="1">
    <citation type="submission" date="2021-03" db="EMBL/GenBank/DDBJ databases">
        <title>Sequencing the genomes of 1000 actinobacteria strains.</title>
        <authorList>
            <person name="Klenk H.-P."/>
        </authorList>
    </citation>
    <scope>NUCLEOTIDE SEQUENCE [LARGE SCALE GENOMIC DNA]</scope>
    <source>
        <strain evidence="4 5">DSM 46670</strain>
    </source>
</reference>
<feature type="signal peptide" evidence="2">
    <location>
        <begin position="1"/>
        <end position="16"/>
    </location>
</feature>
<gene>
    <name evidence="4" type="ORF">JOF56_008456</name>
</gene>
<dbReference type="EMBL" id="JAGINW010000001">
    <property type="protein sequence ID" value="MBP2328071.1"/>
    <property type="molecule type" value="Genomic_DNA"/>
</dbReference>
<feature type="region of interest" description="Disordered" evidence="1">
    <location>
        <begin position="535"/>
        <end position="554"/>
    </location>
</feature>
<evidence type="ECO:0000256" key="2">
    <source>
        <dbReference type="SAM" id="SignalP"/>
    </source>
</evidence>
<comment type="caution">
    <text evidence="4">The sequence shown here is derived from an EMBL/GenBank/DDBJ whole genome shotgun (WGS) entry which is preliminary data.</text>
</comment>
<proteinExistence type="predicted"/>
<dbReference type="PROSITE" id="PS51233">
    <property type="entry name" value="VWFD"/>
    <property type="match status" value="1"/>
</dbReference>
<dbReference type="InterPro" id="IPR001846">
    <property type="entry name" value="VWF_type-D"/>
</dbReference>
<accession>A0ABS4TUH5</accession>
<evidence type="ECO:0000256" key="1">
    <source>
        <dbReference type="SAM" id="MobiDB-lite"/>
    </source>
</evidence>
<evidence type="ECO:0000313" key="5">
    <source>
        <dbReference type="Proteomes" id="UP001519332"/>
    </source>
</evidence>
<keyword evidence="2" id="KW-0732">Signal</keyword>
<keyword evidence="5" id="KW-1185">Reference proteome</keyword>
<name>A0ABS4TUH5_9PSEU</name>
<evidence type="ECO:0000313" key="4">
    <source>
        <dbReference type="EMBL" id="MBP2328071.1"/>
    </source>
</evidence>
<dbReference type="RefSeq" id="WP_209645139.1">
    <property type="nucleotide sequence ID" value="NZ_JAGINW010000001.1"/>
</dbReference>
<protein>
    <recommendedName>
        <fullName evidence="3">VWFD domain-containing protein</fullName>
    </recommendedName>
</protein>
<feature type="chain" id="PRO_5045953481" description="VWFD domain-containing protein" evidence="2">
    <location>
        <begin position="17"/>
        <end position="554"/>
    </location>
</feature>
<feature type="domain" description="VWFD" evidence="3">
    <location>
        <begin position="280"/>
        <end position="467"/>
    </location>
</feature>